<dbReference type="SUPFAM" id="SSF140860">
    <property type="entry name" value="Pseudo ankyrin repeat-like"/>
    <property type="match status" value="1"/>
</dbReference>
<sequence>MELVPEEVSLHIFNFCGGFSPVLKLVSKQWMRIAPLVPLDSLFKLCARNGHLDLLKRMAKGNYLSWAVCETNLIEAVEGGQTEVVEWFFERGLKTHITGLYYKAAKGGHLEMMKLLHIRNVPLEYSAFTGAVEFGSLEILDWLKEINCPKDLSTFKVAVEKGDLKIISWLEENKFPMGIMSICHAANSQQPEVVVYLREKGFKWLDVMQWASMGGCLDSIKYAYENGCPLESKVLENAISNSDIEMCQWAVDNGCPYSESQGAFLESIENSGLEVCRWALQNGFSFRLDDYLEDLVVSGNLEALKWFRQVDISNGRQWNEEVTYLAMVHDQLEILQWAVRSGCPWTEKPVYLNSYLHGTEALKWGLLKGYSQSSPIAQYAVEVEDIELLQWIDKKGLEWDFWHCFEICNFSDILDWMIEEFLAFD</sequence>
<accession>W5S669</accession>
<evidence type="ECO:0000313" key="2">
    <source>
        <dbReference type="Proteomes" id="UP000202176"/>
    </source>
</evidence>
<dbReference type="OrthoDB" id="37003at10239"/>
<dbReference type="Gene3D" id="1.25.40.20">
    <property type="entry name" value="Ankyrin repeat-containing domain"/>
    <property type="match status" value="1"/>
</dbReference>
<protein>
    <submittedName>
        <fullName evidence="1">Ankyrin-repeat protein</fullName>
    </submittedName>
</protein>
<evidence type="ECO:0000313" key="1">
    <source>
        <dbReference type="EMBL" id="AHH01827.1"/>
    </source>
</evidence>
<dbReference type="PANTHER" id="PTHR46586:SF3">
    <property type="entry name" value="ANKYRIN REPEAT-CONTAINING PROTEIN"/>
    <property type="match status" value="1"/>
</dbReference>
<dbReference type="RefSeq" id="YP_009001162.1">
    <property type="nucleotide sequence ID" value="NC_023423.1"/>
</dbReference>
<name>W5S669_9VIRU</name>
<gene>
    <name evidence="1" type="ORF">pv_260</name>
</gene>
<organism evidence="1 2">
    <name type="scientific">Pithovirus sibericum</name>
    <dbReference type="NCBI Taxonomy" id="1450746"/>
    <lineage>
        <taxon>Viruses</taxon>
        <taxon>Pithoviruses</taxon>
        <taxon>Orthopithovirinae</taxon>
        <taxon>Alphapithovirus</taxon>
        <taxon>Alphapithovirus sibericum</taxon>
    </lineage>
</organism>
<dbReference type="KEGG" id="vg:18266288"/>
<dbReference type="PANTHER" id="PTHR46586">
    <property type="entry name" value="ANKYRIN REPEAT-CONTAINING PROTEIN"/>
    <property type="match status" value="1"/>
</dbReference>
<reference evidence="1 2" key="1">
    <citation type="journal article" date="2014" name="Proc. Natl. Acad. Sci. U.S.A.">
        <title>Thirty-thousand-year-old distant relative of giant icosahedral DNA viruses with a pandoravirus morphology.</title>
        <authorList>
            <person name="Legendre M."/>
            <person name="Bartoli J."/>
            <person name="Shmakova L."/>
            <person name="Jeudy S."/>
            <person name="Labadie K."/>
            <person name="Adrait A."/>
            <person name="Lescot M."/>
            <person name="Poirot O."/>
            <person name="Bertaux L."/>
            <person name="Bruley C."/>
            <person name="Coute Y."/>
            <person name="Rivkina E."/>
            <person name="Abergel C."/>
            <person name="Claverie J.M."/>
        </authorList>
    </citation>
    <scope>NUCLEOTIDE SEQUENCE [LARGE SCALE GENOMIC DNA]</scope>
    <source>
        <strain evidence="1">P1084-T</strain>
    </source>
</reference>
<keyword evidence="2" id="KW-1185">Reference proteome</keyword>
<dbReference type="SUPFAM" id="SSF48403">
    <property type="entry name" value="Ankyrin repeat"/>
    <property type="match status" value="1"/>
</dbReference>
<dbReference type="EMBL" id="KF740664">
    <property type="protein sequence ID" value="AHH01827.1"/>
    <property type="molecule type" value="Genomic_DNA"/>
</dbReference>
<dbReference type="Proteomes" id="UP000202176">
    <property type="component" value="Segment"/>
</dbReference>
<dbReference type="InterPro" id="IPR052050">
    <property type="entry name" value="SecEffector_AnkRepeat"/>
</dbReference>
<proteinExistence type="predicted"/>
<dbReference type="InterPro" id="IPR036770">
    <property type="entry name" value="Ankyrin_rpt-contain_sf"/>
</dbReference>
<dbReference type="GeneID" id="18266288"/>